<feature type="signal peptide" evidence="9">
    <location>
        <begin position="1"/>
        <end position="18"/>
    </location>
</feature>
<comment type="caution">
    <text evidence="10">The sequence shown here is derived from an EMBL/GenBank/DDBJ whole genome shotgun (WGS) entry which is preliminary data.</text>
</comment>
<keyword evidence="3 8" id="KW-0812">Transmembrane</keyword>
<keyword evidence="5 8" id="KW-0472">Membrane</keyword>
<keyword evidence="7" id="KW-0325">Glycoprotein</keyword>
<evidence type="ECO:0000256" key="4">
    <source>
        <dbReference type="ARBA" id="ARBA00022989"/>
    </source>
</evidence>
<keyword evidence="2" id="KW-1003">Cell membrane</keyword>
<feature type="transmembrane region" description="Helical" evidence="8">
    <location>
        <begin position="571"/>
        <end position="593"/>
    </location>
</feature>
<organism evidence="10 11">
    <name type="scientific">Frankliniella fusca</name>
    <dbReference type="NCBI Taxonomy" id="407009"/>
    <lineage>
        <taxon>Eukaryota</taxon>
        <taxon>Metazoa</taxon>
        <taxon>Ecdysozoa</taxon>
        <taxon>Arthropoda</taxon>
        <taxon>Hexapoda</taxon>
        <taxon>Insecta</taxon>
        <taxon>Pterygota</taxon>
        <taxon>Neoptera</taxon>
        <taxon>Paraneoptera</taxon>
        <taxon>Thysanoptera</taxon>
        <taxon>Terebrantia</taxon>
        <taxon>Thripoidea</taxon>
        <taxon>Thripidae</taxon>
        <taxon>Frankliniella</taxon>
    </lineage>
</organism>
<proteinExistence type="predicted"/>
<reference evidence="10" key="1">
    <citation type="submission" date="2021-07" db="EMBL/GenBank/DDBJ databases">
        <authorList>
            <person name="Catto M.A."/>
            <person name="Jacobson A."/>
            <person name="Kennedy G."/>
            <person name="Labadie P."/>
            <person name="Hunt B.G."/>
            <person name="Srinivasan R."/>
        </authorList>
    </citation>
    <scope>NUCLEOTIDE SEQUENCE</scope>
    <source>
        <strain evidence="10">PL_HMW_Pooled</strain>
        <tissue evidence="10">Head</tissue>
    </source>
</reference>
<keyword evidence="11" id="KW-1185">Reference proteome</keyword>
<keyword evidence="4 8" id="KW-1133">Transmembrane helix</keyword>
<dbReference type="InterPro" id="IPR052192">
    <property type="entry name" value="Insect_Ionotropic_Sensory_Rcpt"/>
</dbReference>
<evidence type="ECO:0000256" key="7">
    <source>
        <dbReference type="ARBA" id="ARBA00023180"/>
    </source>
</evidence>
<gene>
    <name evidence="10" type="ORF">KUF71_002064</name>
</gene>
<evidence type="ECO:0000256" key="5">
    <source>
        <dbReference type="ARBA" id="ARBA00023136"/>
    </source>
</evidence>
<dbReference type="PANTHER" id="PTHR42643">
    <property type="entry name" value="IONOTROPIC RECEPTOR 20A-RELATED"/>
    <property type="match status" value="1"/>
</dbReference>
<feature type="transmembrane region" description="Helical" evidence="8">
    <location>
        <begin position="332"/>
        <end position="350"/>
    </location>
</feature>
<sequence length="637" mass="70420">MDVATLCVALLIGTRARAALPVTHEVANEAAAALALLSPFFDTQNVTLALYGNASWTGDFLSGLPPRTVRVVLPDADQYWEQEWISPTDNILVMYVGEGDVDPWRLMIREHGDFIDRTLYWFAVQDESVLFTMPGRVGPLIMTRRDVGVAVTPPNGSTGLYYIDTSSKCLTNNRASGAFKLADRWLPTEQRWQHGGSIFKVITSFCRGWRPAVPPEPMQFFHMPFRGKSWESEVFEMVWRRVRNELWKTTITTVKVTHGAIHKSVRYFLKKKIRTCRLDAFFWNVGGLFRFDPKEIEMITEKKMYPIVVVVPAGLGAVVSPLSSVTLEFSPAVWLGTALAALGTAAALACTLRRDRGAALLLALAPLLAQPPPPPPPPPAAGPALRPLLAVWLLVCVVLAAAYQGLLLGMLSSARPRGEIDSLEELAESGLRVDVSAQIPNLDRIYGKNISKILNGDIIATSSRMLHDIATHRNCALITIDDRFLARTIRRWNIPQKRLHRFSLGHNTLKLVAMWSPGSPLGALLASAYQRLDEAGVLDVWDNLVDDRDRHSLRSGFQHTSALTLKNMQPAFLLLLVGYALASVVLVAELLAARWPRDGAGPVRSAPAPTNLEVRLILVRPCSVARRFASFSCTSQM</sequence>
<feature type="transmembrane region" description="Helical" evidence="8">
    <location>
        <begin position="385"/>
        <end position="408"/>
    </location>
</feature>
<dbReference type="Gene3D" id="1.10.287.70">
    <property type="match status" value="1"/>
</dbReference>
<evidence type="ECO:0000256" key="1">
    <source>
        <dbReference type="ARBA" id="ARBA00004651"/>
    </source>
</evidence>
<evidence type="ECO:0000256" key="3">
    <source>
        <dbReference type="ARBA" id="ARBA00022692"/>
    </source>
</evidence>
<evidence type="ECO:0000313" key="10">
    <source>
        <dbReference type="EMBL" id="KAK3923655.1"/>
    </source>
</evidence>
<evidence type="ECO:0000256" key="8">
    <source>
        <dbReference type="SAM" id="Phobius"/>
    </source>
</evidence>
<comment type="subcellular location">
    <subcellularLocation>
        <location evidence="1">Cell membrane</location>
        <topology evidence="1">Multi-pass membrane protein</topology>
    </subcellularLocation>
</comment>
<evidence type="ECO:0000313" key="11">
    <source>
        <dbReference type="Proteomes" id="UP001219518"/>
    </source>
</evidence>
<reference evidence="10" key="2">
    <citation type="journal article" date="2023" name="BMC Genomics">
        <title>Pest status, molecular evolution, and epigenetic factors derived from the genome assembly of Frankliniella fusca, a thysanopteran phytovirus vector.</title>
        <authorList>
            <person name="Catto M.A."/>
            <person name="Labadie P.E."/>
            <person name="Jacobson A.L."/>
            <person name="Kennedy G.G."/>
            <person name="Srinivasan R."/>
            <person name="Hunt B.G."/>
        </authorList>
    </citation>
    <scope>NUCLEOTIDE SEQUENCE</scope>
    <source>
        <strain evidence="10">PL_HMW_Pooled</strain>
    </source>
</reference>
<dbReference type="PANTHER" id="PTHR42643:SF30">
    <property type="entry name" value="IONOTROPIC RECEPTOR 40A-RELATED"/>
    <property type="match status" value="1"/>
</dbReference>
<keyword evidence="6" id="KW-0675">Receptor</keyword>
<evidence type="ECO:0000256" key="9">
    <source>
        <dbReference type="SAM" id="SignalP"/>
    </source>
</evidence>
<dbReference type="EMBL" id="JAHWGI010001149">
    <property type="protein sequence ID" value="KAK3923655.1"/>
    <property type="molecule type" value="Genomic_DNA"/>
</dbReference>
<evidence type="ECO:0000256" key="6">
    <source>
        <dbReference type="ARBA" id="ARBA00023170"/>
    </source>
</evidence>
<dbReference type="GO" id="GO:0005886">
    <property type="term" value="C:plasma membrane"/>
    <property type="evidence" value="ECO:0007669"/>
    <property type="project" value="UniProtKB-SubCell"/>
</dbReference>
<evidence type="ECO:0000256" key="2">
    <source>
        <dbReference type="ARBA" id="ARBA00022475"/>
    </source>
</evidence>
<accession>A0AAE1HN67</accession>
<feature type="chain" id="PRO_5041901739" evidence="9">
    <location>
        <begin position="19"/>
        <end position="637"/>
    </location>
</feature>
<protein>
    <submittedName>
        <fullName evidence="10">Dihydroorotase</fullName>
    </submittedName>
</protein>
<keyword evidence="9" id="KW-0732">Signal</keyword>
<dbReference type="AlphaFoldDB" id="A0AAE1HN67"/>
<name>A0AAE1HN67_9NEOP</name>
<feature type="transmembrane region" description="Helical" evidence="8">
    <location>
        <begin position="357"/>
        <end position="373"/>
    </location>
</feature>
<dbReference type="Proteomes" id="UP001219518">
    <property type="component" value="Unassembled WGS sequence"/>
</dbReference>